<evidence type="ECO:0000313" key="2">
    <source>
        <dbReference type="Proteomes" id="UP001174691"/>
    </source>
</evidence>
<sequence length="187" mass="21566">MRDRFGRPLTLYQLVPKRELKFPHGHIILNSKEADIRVAKAMRKAAGRNLTTGDGGYIFEKLFERVVYYLPGRLIFCRITFWRDIAAGWELDTGIVLDVHDVRDLVLAVMRVERRWSRKTETGIQKFLQILSQVRLPHLRPVHIRAPSGATAKASPIHELTLISRVLQHLRGNPRNHIDRAQNISPP</sequence>
<keyword evidence="2" id="KW-1185">Reference proteome</keyword>
<evidence type="ECO:0000313" key="1">
    <source>
        <dbReference type="EMBL" id="KAJ9136993.1"/>
    </source>
</evidence>
<comment type="caution">
    <text evidence="1">The sequence shown here is derived from an EMBL/GenBank/DDBJ whole genome shotgun (WGS) entry which is preliminary data.</text>
</comment>
<dbReference type="AlphaFoldDB" id="A0AA38R4K9"/>
<gene>
    <name evidence="1" type="ORF">NKR19_g8350</name>
</gene>
<dbReference type="Proteomes" id="UP001174691">
    <property type="component" value="Unassembled WGS sequence"/>
</dbReference>
<protein>
    <submittedName>
        <fullName evidence="1">Uncharacterized protein</fullName>
    </submittedName>
</protein>
<organism evidence="1 2">
    <name type="scientific">Coniochaeta hoffmannii</name>
    <dbReference type="NCBI Taxonomy" id="91930"/>
    <lineage>
        <taxon>Eukaryota</taxon>
        <taxon>Fungi</taxon>
        <taxon>Dikarya</taxon>
        <taxon>Ascomycota</taxon>
        <taxon>Pezizomycotina</taxon>
        <taxon>Sordariomycetes</taxon>
        <taxon>Sordariomycetidae</taxon>
        <taxon>Coniochaetales</taxon>
        <taxon>Coniochaetaceae</taxon>
        <taxon>Coniochaeta</taxon>
    </lineage>
</organism>
<dbReference type="EMBL" id="JANBVN010000166">
    <property type="protein sequence ID" value="KAJ9136993.1"/>
    <property type="molecule type" value="Genomic_DNA"/>
</dbReference>
<name>A0AA38R4K9_9PEZI</name>
<accession>A0AA38R4K9</accession>
<proteinExistence type="predicted"/>
<reference evidence="1" key="1">
    <citation type="submission" date="2022-07" db="EMBL/GenBank/DDBJ databases">
        <title>Fungi with potential for degradation of polypropylene.</title>
        <authorList>
            <person name="Gostincar C."/>
        </authorList>
    </citation>
    <scope>NUCLEOTIDE SEQUENCE</scope>
    <source>
        <strain evidence="1">EXF-13287</strain>
    </source>
</reference>